<evidence type="ECO:0000313" key="3">
    <source>
        <dbReference type="Proteomes" id="UP000053558"/>
    </source>
</evidence>
<protein>
    <submittedName>
        <fullName evidence="2">Uncharacterized protein</fullName>
    </submittedName>
</protein>
<dbReference type="GeneID" id="19208910"/>
<organism evidence="2 3">
    <name type="scientific">Coniophora puteana (strain RWD-64-598)</name>
    <name type="common">Brown rot fungus</name>
    <dbReference type="NCBI Taxonomy" id="741705"/>
    <lineage>
        <taxon>Eukaryota</taxon>
        <taxon>Fungi</taxon>
        <taxon>Dikarya</taxon>
        <taxon>Basidiomycota</taxon>
        <taxon>Agaricomycotina</taxon>
        <taxon>Agaricomycetes</taxon>
        <taxon>Agaricomycetidae</taxon>
        <taxon>Boletales</taxon>
        <taxon>Coniophorineae</taxon>
        <taxon>Coniophoraceae</taxon>
        <taxon>Coniophora</taxon>
    </lineage>
</organism>
<evidence type="ECO:0000256" key="1">
    <source>
        <dbReference type="SAM" id="MobiDB-lite"/>
    </source>
</evidence>
<dbReference type="EMBL" id="JH711575">
    <property type="protein sequence ID" value="EIW84484.1"/>
    <property type="molecule type" value="Genomic_DNA"/>
</dbReference>
<dbReference type="Proteomes" id="UP000053558">
    <property type="component" value="Unassembled WGS sequence"/>
</dbReference>
<dbReference type="AlphaFoldDB" id="A0A5M3N0B3"/>
<sequence length="236" mass="26892">MQHESPNSRGEEDFFSDDEALRTRSVDSARAQREADKLKDRINVYLEQREIVLHIQERSNARRRSDVPPRPVVFVDEQVSLAATLADSDSDSDGEDDHFRLWTVEGCLEAVSYIESLVNRFSRGKTPSALSRSVFARFCKAAGTKDSEKREKRIRGNIQYGINELYSFHEHIHRVQHALYQLTGAQSDEWSKADSVGCMITKYIAMISDVQNHVIGGNVDMFESSGLELFLFMTEP</sequence>
<comment type="caution">
    <text evidence="2">The sequence shown here is derived from an EMBL/GenBank/DDBJ whole genome shotgun (WGS) entry which is preliminary data.</text>
</comment>
<feature type="region of interest" description="Disordered" evidence="1">
    <location>
        <begin position="1"/>
        <end position="34"/>
    </location>
</feature>
<feature type="compositionally biased region" description="Basic and acidic residues" evidence="1">
    <location>
        <begin position="19"/>
        <end position="34"/>
    </location>
</feature>
<accession>A0A5M3N0B3</accession>
<dbReference type="RefSeq" id="XP_007765446.1">
    <property type="nucleotide sequence ID" value="XM_007767256.1"/>
</dbReference>
<name>A0A5M3N0B3_CONPW</name>
<dbReference type="KEGG" id="cput:CONPUDRAFT_71247"/>
<reference evidence="3" key="1">
    <citation type="journal article" date="2012" name="Science">
        <title>The Paleozoic origin of enzymatic lignin decomposition reconstructed from 31 fungal genomes.</title>
        <authorList>
            <person name="Floudas D."/>
            <person name="Binder M."/>
            <person name="Riley R."/>
            <person name="Barry K."/>
            <person name="Blanchette R.A."/>
            <person name="Henrissat B."/>
            <person name="Martinez A.T."/>
            <person name="Otillar R."/>
            <person name="Spatafora J.W."/>
            <person name="Yadav J.S."/>
            <person name="Aerts A."/>
            <person name="Benoit I."/>
            <person name="Boyd A."/>
            <person name="Carlson A."/>
            <person name="Copeland A."/>
            <person name="Coutinho P.M."/>
            <person name="de Vries R.P."/>
            <person name="Ferreira P."/>
            <person name="Findley K."/>
            <person name="Foster B."/>
            <person name="Gaskell J."/>
            <person name="Glotzer D."/>
            <person name="Gorecki P."/>
            <person name="Heitman J."/>
            <person name="Hesse C."/>
            <person name="Hori C."/>
            <person name="Igarashi K."/>
            <person name="Jurgens J.A."/>
            <person name="Kallen N."/>
            <person name="Kersten P."/>
            <person name="Kohler A."/>
            <person name="Kuees U."/>
            <person name="Kumar T.K.A."/>
            <person name="Kuo A."/>
            <person name="LaButti K."/>
            <person name="Larrondo L.F."/>
            <person name="Lindquist E."/>
            <person name="Ling A."/>
            <person name="Lombard V."/>
            <person name="Lucas S."/>
            <person name="Lundell T."/>
            <person name="Martin R."/>
            <person name="McLaughlin D.J."/>
            <person name="Morgenstern I."/>
            <person name="Morin E."/>
            <person name="Murat C."/>
            <person name="Nagy L.G."/>
            <person name="Nolan M."/>
            <person name="Ohm R.A."/>
            <person name="Patyshakuliyeva A."/>
            <person name="Rokas A."/>
            <person name="Ruiz-Duenas F.J."/>
            <person name="Sabat G."/>
            <person name="Salamov A."/>
            <person name="Samejima M."/>
            <person name="Schmutz J."/>
            <person name="Slot J.C."/>
            <person name="St John F."/>
            <person name="Stenlid J."/>
            <person name="Sun H."/>
            <person name="Sun S."/>
            <person name="Syed K."/>
            <person name="Tsang A."/>
            <person name="Wiebenga A."/>
            <person name="Young D."/>
            <person name="Pisabarro A."/>
            <person name="Eastwood D.C."/>
            <person name="Martin F."/>
            <person name="Cullen D."/>
            <person name="Grigoriev I.V."/>
            <person name="Hibbett D.S."/>
        </authorList>
    </citation>
    <scope>NUCLEOTIDE SEQUENCE [LARGE SCALE GENOMIC DNA]</scope>
    <source>
        <strain evidence="3">RWD-64-598 SS2</strain>
    </source>
</reference>
<proteinExistence type="predicted"/>
<evidence type="ECO:0000313" key="2">
    <source>
        <dbReference type="EMBL" id="EIW84484.1"/>
    </source>
</evidence>
<keyword evidence="3" id="KW-1185">Reference proteome</keyword>
<gene>
    <name evidence="2" type="ORF">CONPUDRAFT_71247</name>
</gene>